<proteinExistence type="predicted"/>
<evidence type="ECO:0000256" key="1">
    <source>
        <dbReference type="SAM" id="Coils"/>
    </source>
</evidence>
<evidence type="ECO:0000256" key="2">
    <source>
        <dbReference type="SAM" id="MobiDB-lite"/>
    </source>
</evidence>
<accession>A0A0L0UXN4</accession>
<dbReference type="EMBL" id="AJIL01000187">
    <property type="protein sequence ID" value="KNE91812.1"/>
    <property type="molecule type" value="Genomic_DNA"/>
</dbReference>
<organism evidence="3 4">
    <name type="scientific">Puccinia striiformis f. sp. tritici PST-78</name>
    <dbReference type="NCBI Taxonomy" id="1165861"/>
    <lineage>
        <taxon>Eukaryota</taxon>
        <taxon>Fungi</taxon>
        <taxon>Dikarya</taxon>
        <taxon>Basidiomycota</taxon>
        <taxon>Pucciniomycotina</taxon>
        <taxon>Pucciniomycetes</taxon>
        <taxon>Pucciniales</taxon>
        <taxon>Pucciniaceae</taxon>
        <taxon>Puccinia</taxon>
    </lineage>
</organism>
<evidence type="ECO:0000313" key="4">
    <source>
        <dbReference type="Proteomes" id="UP000054564"/>
    </source>
</evidence>
<sequence>MFGYNGIQNRAILPLKVRNSIILSFNASRHSKFRTDIPIRMSDKTSPSKEPPQVSTFSRPKAPVFVKHNRSNQANPLDDAVAWKSHQDALQKKNQRIADLNQIIETLEEQREVEITRLKSTMKQMESESVEKQHLLEQRYERSTQAFSETLENINRQFSSRNKKERKLIEAAQSQSNLLLQTEEKLQDLIEENLSLRRALQKNSLHRADKLFDCAYSPAINACLNVGSGGTSTYLECDRKEIQIATPDLDPDATSQKDKPRFHVLPHRFSAMRSGQIDNDDRTNVHTKRIATTPEGPERPEKTHPPHRPKEHVKKTHSKSLKVYPIMTALVSNYIIA</sequence>
<keyword evidence="1" id="KW-0175">Coiled coil</keyword>
<feature type="region of interest" description="Disordered" evidence="2">
    <location>
        <begin position="271"/>
        <end position="318"/>
    </location>
</feature>
<gene>
    <name evidence="3" type="ORF">PSTG_14772</name>
</gene>
<comment type="caution">
    <text evidence="3">The sequence shown here is derived from an EMBL/GenBank/DDBJ whole genome shotgun (WGS) entry which is preliminary data.</text>
</comment>
<protein>
    <submittedName>
        <fullName evidence="3">Uncharacterized protein</fullName>
    </submittedName>
</protein>
<feature type="coiled-coil region" evidence="1">
    <location>
        <begin position="172"/>
        <end position="199"/>
    </location>
</feature>
<keyword evidence="4" id="KW-1185">Reference proteome</keyword>
<evidence type="ECO:0000313" key="3">
    <source>
        <dbReference type="EMBL" id="KNE91812.1"/>
    </source>
</evidence>
<feature type="region of interest" description="Disordered" evidence="2">
    <location>
        <begin position="39"/>
        <end position="58"/>
    </location>
</feature>
<name>A0A0L0UXN4_9BASI</name>
<feature type="coiled-coil region" evidence="1">
    <location>
        <begin position="90"/>
        <end position="128"/>
    </location>
</feature>
<reference evidence="4" key="1">
    <citation type="submission" date="2014-03" db="EMBL/GenBank/DDBJ databases">
        <title>The Genome Sequence of Puccinia striiformis f. sp. tritici PST-78.</title>
        <authorList>
            <consortium name="The Broad Institute Genome Sequencing Platform"/>
            <person name="Cuomo C."/>
            <person name="Hulbert S."/>
            <person name="Chen X."/>
            <person name="Walker B."/>
            <person name="Young S.K."/>
            <person name="Zeng Q."/>
            <person name="Gargeya S."/>
            <person name="Fitzgerald M."/>
            <person name="Haas B."/>
            <person name="Abouelleil A."/>
            <person name="Alvarado L."/>
            <person name="Arachchi H.M."/>
            <person name="Berlin A.M."/>
            <person name="Chapman S.B."/>
            <person name="Goldberg J."/>
            <person name="Griggs A."/>
            <person name="Gujja S."/>
            <person name="Hansen M."/>
            <person name="Howarth C."/>
            <person name="Imamovic A."/>
            <person name="Larimer J."/>
            <person name="McCowan C."/>
            <person name="Montmayeur A."/>
            <person name="Murphy C."/>
            <person name="Neiman D."/>
            <person name="Pearson M."/>
            <person name="Priest M."/>
            <person name="Roberts A."/>
            <person name="Saif S."/>
            <person name="Shea T."/>
            <person name="Sisk P."/>
            <person name="Sykes S."/>
            <person name="Wortman J."/>
            <person name="Nusbaum C."/>
            <person name="Birren B."/>
        </authorList>
    </citation>
    <scope>NUCLEOTIDE SEQUENCE [LARGE SCALE GENOMIC DNA]</scope>
    <source>
        <strain evidence="4">race PST-78</strain>
    </source>
</reference>
<dbReference type="AlphaFoldDB" id="A0A0L0UXN4"/>
<dbReference type="Proteomes" id="UP000054564">
    <property type="component" value="Unassembled WGS sequence"/>
</dbReference>
<feature type="compositionally biased region" description="Basic residues" evidence="2">
    <location>
        <begin position="305"/>
        <end position="318"/>
    </location>
</feature>